<dbReference type="Proteomes" id="UP001205965">
    <property type="component" value="Unassembled WGS sequence"/>
</dbReference>
<dbReference type="InterPro" id="IPR009061">
    <property type="entry name" value="DNA-bd_dom_put_sf"/>
</dbReference>
<dbReference type="InterPro" id="IPR010093">
    <property type="entry name" value="SinI_DNA-bd"/>
</dbReference>
<keyword evidence="3" id="KW-1185">Reference proteome</keyword>
<dbReference type="EMBL" id="JANWTC010000002">
    <property type="protein sequence ID" value="MCS5478723.1"/>
    <property type="molecule type" value="Genomic_DNA"/>
</dbReference>
<gene>
    <name evidence="2" type="ORF">NYP18_03545</name>
</gene>
<protein>
    <submittedName>
        <fullName evidence="2">Helix-turn-helix domain-containing protein</fullName>
    </submittedName>
</protein>
<dbReference type="RefSeq" id="WP_259426803.1">
    <property type="nucleotide sequence ID" value="NZ_JANWTC010000002.1"/>
</dbReference>
<organism evidence="2 3">
    <name type="scientific">Corynebacterium lemuris</name>
    <dbReference type="NCBI Taxonomy" id="1859292"/>
    <lineage>
        <taxon>Bacteria</taxon>
        <taxon>Bacillati</taxon>
        <taxon>Actinomycetota</taxon>
        <taxon>Actinomycetes</taxon>
        <taxon>Mycobacteriales</taxon>
        <taxon>Corynebacteriaceae</taxon>
        <taxon>Corynebacterium</taxon>
    </lineage>
</organism>
<evidence type="ECO:0000313" key="2">
    <source>
        <dbReference type="EMBL" id="MCS5478723.1"/>
    </source>
</evidence>
<proteinExistence type="predicted"/>
<accession>A0ABT2FU18</accession>
<comment type="caution">
    <text evidence="2">The sequence shown here is derived from an EMBL/GenBank/DDBJ whole genome shotgun (WGS) entry which is preliminary data.</text>
</comment>
<evidence type="ECO:0000313" key="3">
    <source>
        <dbReference type="Proteomes" id="UP001205965"/>
    </source>
</evidence>
<dbReference type="Pfam" id="PF12728">
    <property type="entry name" value="HTH_17"/>
    <property type="match status" value="1"/>
</dbReference>
<dbReference type="InterPro" id="IPR041657">
    <property type="entry name" value="HTH_17"/>
</dbReference>
<reference evidence="2 3" key="1">
    <citation type="submission" date="2022-08" db="EMBL/GenBank/DDBJ databases">
        <title>YIM 101645 draft genome.</title>
        <authorList>
            <person name="Chen X."/>
        </authorList>
    </citation>
    <scope>NUCLEOTIDE SEQUENCE [LARGE SCALE GENOMIC DNA]</scope>
    <source>
        <strain evidence="2 3">YIM 101645</strain>
    </source>
</reference>
<evidence type="ECO:0000259" key="1">
    <source>
        <dbReference type="Pfam" id="PF12728"/>
    </source>
</evidence>
<dbReference type="SUPFAM" id="SSF46955">
    <property type="entry name" value="Putative DNA-binding domain"/>
    <property type="match status" value="1"/>
</dbReference>
<name>A0ABT2FU18_9CORY</name>
<dbReference type="NCBIfam" id="TIGR01764">
    <property type="entry name" value="excise"/>
    <property type="match status" value="1"/>
</dbReference>
<sequence length="76" mass="8550">MGDTSSTNHPKLRPVNWAADVLGVSDDTIRRMISRGELAGYRVGRSLRVMEQDVLDYIRPIPTAGMDPHNRLFGLR</sequence>
<feature type="domain" description="Helix-turn-helix" evidence="1">
    <location>
        <begin position="18"/>
        <end position="59"/>
    </location>
</feature>